<reference evidence="1 2" key="1">
    <citation type="submission" date="2018-07" db="EMBL/GenBank/DDBJ databases">
        <title>Oceanihabitans testaceum sp. nov., isolated from marine sediment.</title>
        <authorList>
            <person name="Li C.-M."/>
        </authorList>
    </citation>
    <scope>NUCLEOTIDE SEQUENCE [LARGE SCALE GENOMIC DNA]</scope>
    <source>
        <strain evidence="1 2">S9-10</strain>
    </source>
</reference>
<protein>
    <submittedName>
        <fullName evidence="1">Peptidyl-prolyl cis-trans isomerase</fullName>
    </submittedName>
</protein>
<keyword evidence="1" id="KW-0413">Isomerase</keyword>
<evidence type="ECO:0000313" key="2">
    <source>
        <dbReference type="Proteomes" id="UP000252249"/>
    </source>
</evidence>
<sequence length="287" mass="33895">MKLKPYIIILFISLVLSGCHYLKKTEEKVPVARVHETYLYKEDIADLISEGVSKQDSTMMINNYITGWATQQLLVQGAKRNLNEEKLNQFNRLVEQYKNDLYSKAYLEALVNRDIDTTVSMEEAEAYYVENTEAFKLNEELVKFRYINLDKKMQDDDEKEITKKFKRFNEADKRNLDSISIQFKSYSLNDSIWIRWSQVIDKIPAINYENSEQLLKKSNFIQLKDSLGLYLMQINDVLLQNSTAPLEYVKPTINQIVINKRKLQKIRELEKDITKDAIKNKQFEIYK</sequence>
<dbReference type="Proteomes" id="UP000252249">
    <property type="component" value="Unassembled WGS sequence"/>
</dbReference>
<name>A0A368P388_9FLAO</name>
<dbReference type="AlphaFoldDB" id="A0A368P388"/>
<dbReference type="PROSITE" id="PS51257">
    <property type="entry name" value="PROKAR_LIPOPROTEIN"/>
    <property type="match status" value="1"/>
</dbReference>
<gene>
    <name evidence="1" type="ORF">DU428_10295</name>
</gene>
<accession>A0A368P388</accession>
<comment type="caution">
    <text evidence="1">The sequence shown here is derived from an EMBL/GenBank/DDBJ whole genome shotgun (WGS) entry which is preliminary data.</text>
</comment>
<dbReference type="OrthoDB" id="9785180at2"/>
<dbReference type="GO" id="GO:0016853">
    <property type="term" value="F:isomerase activity"/>
    <property type="evidence" value="ECO:0007669"/>
    <property type="project" value="UniProtKB-KW"/>
</dbReference>
<keyword evidence="2" id="KW-1185">Reference proteome</keyword>
<proteinExistence type="predicted"/>
<organism evidence="1 2">
    <name type="scientific">Oceanihabitans sediminis</name>
    <dbReference type="NCBI Taxonomy" id="1812012"/>
    <lineage>
        <taxon>Bacteria</taxon>
        <taxon>Pseudomonadati</taxon>
        <taxon>Bacteroidota</taxon>
        <taxon>Flavobacteriia</taxon>
        <taxon>Flavobacteriales</taxon>
        <taxon>Flavobacteriaceae</taxon>
        <taxon>Oceanihabitans</taxon>
    </lineage>
</organism>
<dbReference type="RefSeq" id="WP_072350822.1">
    <property type="nucleotide sequence ID" value="NZ_JAWVXR010000004.1"/>
</dbReference>
<dbReference type="EMBL" id="QPIG01000004">
    <property type="protein sequence ID" value="RCU56740.1"/>
    <property type="molecule type" value="Genomic_DNA"/>
</dbReference>
<evidence type="ECO:0000313" key="1">
    <source>
        <dbReference type="EMBL" id="RCU56740.1"/>
    </source>
</evidence>